<evidence type="ECO:0000313" key="2">
    <source>
        <dbReference type="EMBL" id="MEA5456851.1"/>
    </source>
</evidence>
<dbReference type="RefSeq" id="WP_323280759.1">
    <property type="nucleotide sequence ID" value="NZ_JAYGGQ010000018.1"/>
</dbReference>
<sequence length="306" mass="33908">MTPLSGWQYEVPLDESEIDLSTIVTRLNRIRAGARARLANSELTRAFLMTALGMMEEQFGGKTKAKLDDDPIPLAFLSRPRLVRRTQVEYPELDPTEAKFRDRWGGHQDFLGDFISYALAVRHLRVWQTSTVWAEELVDPEADFAAAVHKFAYHGIRLLVDLPAYRLRLLAVASADTATAGSIVQQSYEYTSRSMLGLFEQWVERFRFKLRPGVDAERFIILLLAVAEGLGERLLAGLDDSVLDTELETSLLGTATLALFTGLADPGDGLTVEEAANARIRELAEAPEPTDSAARTAPRESAPTVS</sequence>
<protein>
    <submittedName>
        <fullName evidence="2">Uncharacterized protein</fullName>
    </submittedName>
</protein>
<evidence type="ECO:0000313" key="3">
    <source>
        <dbReference type="Proteomes" id="UP001304769"/>
    </source>
</evidence>
<dbReference type="EMBL" id="JAYGGQ010000018">
    <property type="protein sequence ID" value="MEA5456851.1"/>
    <property type="molecule type" value="Genomic_DNA"/>
</dbReference>
<name>A0ABU5TBP0_9MICC</name>
<feature type="region of interest" description="Disordered" evidence="1">
    <location>
        <begin position="283"/>
        <end position="306"/>
    </location>
</feature>
<organism evidence="2 3">
    <name type="scientific">Sinomonas terricola</name>
    <dbReference type="NCBI Taxonomy" id="3110330"/>
    <lineage>
        <taxon>Bacteria</taxon>
        <taxon>Bacillati</taxon>
        <taxon>Actinomycetota</taxon>
        <taxon>Actinomycetes</taxon>
        <taxon>Micrococcales</taxon>
        <taxon>Micrococcaceae</taxon>
        <taxon>Sinomonas</taxon>
    </lineage>
</organism>
<keyword evidence="3" id="KW-1185">Reference proteome</keyword>
<evidence type="ECO:0000256" key="1">
    <source>
        <dbReference type="SAM" id="MobiDB-lite"/>
    </source>
</evidence>
<accession>A0ABU5TBP0</accession>
<comment type="caution">
    <text evidence="2">The sequence shown here is derived from an EMBL/GenBank/DDBJ whole genome shotgun (WGS) entry which is preliminary data.</text>
</comment>
<proteinExistence type="predicted"/>
<dbReference type="Proteomes" id="UP001304769">
    <property type="component" value="Unassembled WGS sequence"/>
</dbReference>
<gene>
    <name evidence="2" type="ORF">SPF06_19185</name>
</gene>
<reference evidence="2 3" key="1">
    <citation type="submission" date="2023-12" db="EMBL/GenBank/DDBJ databases">
        <title>Sinomonas terricola sp. nov, isolated from litchi orchard soil in Guangdong, PR China.</title>
        <authorList>
            <person name="Jiaxin W."/>
            <person name="Yang Z."/>
            <person name="Honghui Z."/>
        </authorList>
    </citation>
    <scope>NUCLEOTIDE SEQUENCE [LARGE SCALE GENOMIC DNA]</scope>
    <source>
        <strain evidence="2 3">JGH33</strain>
    </source>
</reference>